<keyword evidence="2" id="KW-1185">Reference proteome</keyword>
<sequence>MVLGWEQYNFIHLNARKISTEKRYYLLIAYRFVYHYAEDNLLYYKRLQVLTMLIGMITSLDSFSRIF</sequence>
<evidence type="ECO:0000313" key="2">
    <source>
        <dbReference type="Proteomes" id="UP000199203"/>
    </source>
</evidence>
<proteinExistence type="predicted"/>
<dbReference type="Proteomes" id="UP000199203">
    <property type="component" value="Unassembled WGS sequence"/>
</dbReference>
<protein>
    <submittedName>
        <fullName evidence="1">Uncharacterized protein</fullName>
    </submittedName>
</protein>
<gene>
    <name evidence="1" type="ORF">SAMN05421825_2908</name>
</gene>
<organism evidence="1 2">
    <name type="scientific">Epilithonimonas hungarica</name>
    <dbReference type="NCBI Taxonomy" id="454006"/>
    <lineage>
        <taxon>Bacteria</taxon>
        <taxon>Pseudomonadati</taxon>
        <taxon>Bacteroidota</taxon>
        <taxon>Flavobacteriia</taxon>
        <taxon>Flavobacteriales</taxon>
        <taxon>Weeksellaceae</taxon>
        <taxon>Chryseobacterium group</taxon>
        <taxon>Epilithonimonas</taxon>
    </lineage>
</organism>
<name>A0A1G7SBG5_9FLAO</name>
<accession>A0A1G7SBG5</accession>
<evidence type="ECO:0000313" key="1">
    <source>
        <dbReference type="EMBL" id="SDG19530.1"/>
    </source>
</evidence>
<dbReference type="AlphaFoldDB" id="A0A1G7SBG5"/>
<reference evidence="2" key="1">
    <citation type="submission" date="2016-10" db="EMBL/GenBank/DDBJ databases">
        <authorList>
            <person name="Varghese N."/>
            <person name="Submissions S."/>
        </authorList>
    </citation>
    <scope>NUCLEOTIDE SEQUENCE [LARGE SCALE GENOMIC DNA]</scope>
    <source>
        <strain evidence="2">DSM 19684</strain>
    </source>
</reference>
<dbReference type="EMBL" id="FNBH01000003">
    <property type="protein sequence ID" value="SDG19530.1"/>
    <property type="molecule type" value="Genomic_DNA"/>
</dbReference>